<evidence type="ECO:0000313" key="3">
    <source>
        <dbReference type="Proteomes" id="UP000264883"/>
    </source>
</evidence>
<dbReference type="Pfam" id="PF00583">
    <property type="entry name" value="Acetyltransf_1"/>
    <property type="match status" value="1"/>
</dbReference>
<evidence type="ECO:0000313" key="2">
    <source>
        <dbReference type="EMBL" id="ASW42725.1"/>
    </source>
</evidence>
<evidence type="ECO:0000259" key="1">
    <source>
        <dbReference type="PROSITE" id="PS51186"/>
    </source>
</evidence>
<dbReference type="OrthoDB" id="1910906at2"/>
<accession>A0A343JB17</accession>
<dbReference type="PROSITE" id="PS51186">
    <property type="entry name" value="GNAT"/>
    <property type="match status" value="1"/>
</dbReference>
<reference evidence="2 3" key="1">
    <citation type="submission" date="2016-08" db="EMBL/GenBank/DDBJ databases">
        <title>Complete Genome Sequence Of The Indigo Reducing Clostridium isatidis DSM15098.</title>
        <authorList>
            <person name="Little G.T."/>
            <person name="Minton N.P."/>
        </authorList>
    </citation>
    <scope>NUCLEOTIDE SEQUENCE [LARGE SCALE GENOMIC DNA]</scope>
    <source>
        <strain evidence="2 3">DSM 15098</strain>
    </source>
</reference>
<dbReference type="Gene3D" id="3.40.630.30">
    <property type="match status" value="1"/>
</dbReference>
<dbReference type="EMBL" id="CP016786">
    <property type="protein sequence ID" value="ASW42725.1"/>
    <property type="molecule type" value="Genomic_DNA"/>
</dbReference>
<proteinExistence type="predicted"/>
<dbReference type="SUPFAM" id="SSF55729">
    <property type="entry name" value="Acyl-CoA N-acyltransferases (Nat)"/>
    <property type="match status" value="1"/>
</dbReference>
<dbReference type="InterPro" id="IPR000182">
    <property type="entry name" value="GNAT_dom"/>
</dbReference>
<dbReference type="RefSeq" id="WP_119864859.1">
    <property type="nucleotide sequence ID" value="NZ_CP016786.1"/>
</dbReference>
<dbReference type="KEGG" id="cia:BEN51_04300"/>
<feature type="domain" description="N-acetyltransferase" evidence="1">
    <location>
        <begin position="164"/>
        <end position="304"/>
    </location>
</feature>
<dbReference type="Proteomes" id="UP000264883">
    <property type="component" value="Chromosome"/>
</dbReference>
<dbReference type="InterPro" id="IPR016181">
    <property type="entry name" value="Acyl_CoA_acyltransferase"/>
</dbReference>
<gene>
    <name evidence="2" type="ORF">BEN51_04300</name>
</gene>
<dbReference type="AlphaFoldDB" id="A0A343JB17"/>
<name>A0A343JB17_9CLOT</name>
<organism evidence="2 3">
    <name type="scientific">Clostridium isatidis</name>
    <dbReference type="NCBI Taxonomy" id="182773"/>
    <lineage>
        <taxon>Bacteria</taxon>
        <taxon>Bacillati</taxon>
        <taxon>Bacillota</taxon>
        <taxon>Clostridia</taxon>
        <taxon>Eubacteriales</taxon>
        <taxon>Clostridiaceae</taxon>
        <taxon>Clostridium</taxon>
    </lineage>
</organism>
<protein>
    <recommendedName>
        <fullName evidence="1">N-acetyltransferase domain-containing protein</fullName>
    </recommendedName>
</protein>
<sequence>MLEKIGLNNIEALRKLHSKSLKRVSYDKDFFELYDKQNFVMKYLYRKFIKIIKINDNHVGYIWYEPPVDRYVRVWALYIEPEFIPLLNESTLDFFNRNILFYEVFNKSKRNTELMKLGFNKSRYSILMSLDLRYYNKDKEINNIYSKLKDNLVKNNLNYYSSRFKVRKFIEGKDEALRCDIQNQIFADLNRKPLTIEDIYMDMGQDYYLKDFCFFGMLGDEAVGYGQIIDNRNMYTIVNFGIIERLRGIGLGKLLLHEIILKAKNYGIKELYIRVDYENLKAINLYKWIGFKFIDNITLWQREL</sequence>
<keyword evidence="3" id="KW-1185">Reference proteome</keyword>
<dbReference type="GO" id="GO:0016747">
    <property type="term" value="F:acyltransferase activity, transferring groups other than amino-acyl groups"/>
    <property type="evidence" value="ECO:0007669"/>
    <property type="project" value="InterPro"/>
</dbReference>